<organism evidence="1 2">
    <name type="scientific">Thalassotalea eurytherma</name>
    <dbReference type="NCBI Taxonomy" id="1144278"/>
    <lineage>
        <taxon>Bacteria</taxon>
        <taxon>Pseudomonadati</taxon>
        <taxon>Pseudomonadota</taxon>
        <taxon>Gammaproteobacteria</taxon>
        <taxon>Alteromonadales</taxon>
        <taxon>Colwelliaceae</taxon>
        <taxon>Thalassotalea</taxon>
    </lineage>
</organism>
<protein>
    <recommendedName>
        <fullName evidence="3">Surface antigen domain-containing protein</fullName>
    </recommendedName>
</protein>
<dbReference type="Gene3D" id="1.10.287.950">
    <property type="entry name" value="Methyl-accepting chemotaxis protein"/>
    <property type="match status" value="1"/>
</dbReference>
<accession>A0ABQ6H1S8</accession>
<gene>
    <name evidence="1" type="ORF">theurythT_16050</name>
</gene>
<name>A0ABQ6H1S8_9GAMM</name>
<comment type="caution">
    <text evidence="1">The sequence shown here is derived from an EMBL/GenBank/DDBJ whole genome shotgun (WGS) entry which is preliminary data.</text>
</comment>
<proteinExistence type="predicted"/>
<keyword evidence="2" id="KW-1185">Reference proteome</keyword>
<dbReference type="EMBL" id="BSSU01000007">
    <property type="protein sequence ID" value="GLX82153.1"/>
    <property type="molecule type" value="Genomic_DNA"/>
</dbReference>
<evidence type="ECO:0008006" key="3">
    <source>
        <dbReference type="Google" id="ProtNLM"/>
    </source>
</evidence>
<dbReference type="RefSeq" id="WP_284207510.1">
    <property type="nucleotide sequence ID" value="NZ_BSSU01000007.1"/>
</dbReference>
<evidence type="ECO:0000313" key="2">
    <source>
        <dbReference type="Proteomes" id="UP001157133"/>
    </source>
</evidence>
<dbReference type="SUPFAM" id="SSF58104">
    <property type="entry name" value="Methyl-accepting chemotaxis protein (MCP) signaling domain"/>
    <property type="match status" value="1"/>
</dbReference>
<reference evidence="1 2" key="1">
    <citation type="submission" date="2023-03" db="EMBL/GenBank/DDBJ databases">
        <title>Draft genome sequence of Thalassotalea eurytherma JCM 18482T.</title>
        <authorList>
            <person name="Sawabe T."/>
        </authorList>
    </citation>
    <scope>NUCLEOTIDE SEQUENCE [LARGE SCALE GENOMIC DNA]</scope>
    <source>
        <strain evidence="1 2">JCM 18482</strain>
    </source>
</reference>
<sequence>MMNKNLATYILALSLFSLAGALFHFTLKIVELSEVLPTVAESINDTSSKITPITEEVALVRQAIPGILTEVEQARELVPTVVGEMAKVRLQIPAILSEIQQVRNTVPSILKEVAMVRHVVPDILTRIDNIEQQLPGIVVSVNNFSEQLAQTNQQIPDVLAEVQVTRESIPPLLSRTEVMVENLGNIGKTTGEDAVYGVVRGIFKAPLKVVGGLGKAIIEPFEKSATWVNDQDKKIIEELVRQLLHDESASVYEKRNETNRNLNRVSLAETKRINRKPCKIIHVEVMSASGLYVDNKVTLCQNKDDTWQVYK</sequence>
<evidence type="ECO:0000313" key="1">
    <source>
        <dbReference type="EMBL" id="GLX82153.1"/>
    </source>
</evidence>
<dbReference type="Proteomes" id="UP001157133">
    <property type="component" value="Unassembled WGS sequence"/>
</dbReference>